<feature type="domain" description="Peptidase S26" evidence="6">
    <location>
        <begin position="18"/>
        <end position="113"/>
    </location>
</feature>
<dbReference type="CDD" id="cd06530">
    <property type="entry name" value="S26_SPase_I"/>
    <property type="match status" value="1"/>
</dbReference>
<organism evidence="7 8">
    <name type="scientific">Streptomyces celluloflavus</name>
    <dbReference type="NCBI Taxonomy" id="58344"/>
    <lineage>
        <taxon>Bacteria</taxon>
        <taxon>Bacillati</taxon>
        <taxon>Actinomycetota</taxon>
        <taxon>Actinomycetes</taxon>
        <taxon>Kitasatosporales</taxon>
        <taxon>Streptomycetaceae</taxon>
        <taxon>Streptomyces</taxon>
    </lineage>
</organism>
<comment type="caution">
    <text evidence="7">The sequence shown here is derived from an EMBL/GenBank/DDBJ whole genome shotgun (WGS) entry which is preliminary data.</text>
</comment>
<evidence type="ECO:0000256" key="5">
    <source>
        <dbReference type="ARBA" id="ARBA00038445"/>
    </source>
</evidence>
<dbReference type="InterPro" id="IPR052064">
    <property type="entry name" value="Mito_IMP1_subunit"/>
</dbReference>
<dbReference type="InterPro" id="IPR019533">
    <property type="entry name" value="Peptidase_S26"/>
</dbReference>
<evidence type="ECO:0000256" key="2">
    <source>
        <dbReference type="ARBA" id="ARBA00022670"/>
    </source>
</evidence>
<comment type="similarity">
    <text evidence="5">Belongs to the peptidase S26 family. IMP1 subfamily.</text>
</comment>
<dbReference type="RefSeq" id="WP_397675266.1">
    <property type="nucleotide sequence ID" value="NZ_JBIRFW010000011.1"/>
</dbReference>
<dbReference type="Gene3D" id="2.10.109.10">
    <property type="entry name" value="Umud Fragment, subunit A"/>
    <property type="match status" value="1"/>
</dbReference>
<gene>
    <name evidence="7" type="ORF">ACH4GP_28590</name>
</gene>
<dbReference type="EMBL" id="JBIRGH010000022">
    <property type="protein sequence ID" value="MFH8588308.1"/>
    <property type="molecule type" value="Genomic_DNA"/>
</dbReference>
<sequence>MIFLWCAIGAGACAASLLVWLRKRLISVKISGVSMLPTFRPGDMVLARRVPQSRIATGDIVVLASQPRTLAQLQAEARPYEIVSWEPHATADCVRKDSWVIKRVAAMPGELVPTQVRSRVQGEVVPQGSFVALGDNPMDSLDSRHHGYLPLGAILGKVVSERPRRGY</sequence>
<evidence type="ECO:0000313" key="7">
    <source>
        <dbReference type="EMBL" id="MFH8588308.1"/>
    </source>
</evidence>
<dbReference type="SUPFAM" id="SSF51306">
    <property type="entry name" value="LexA/Signal peptidase"/>
    <property type="match status" value="1"/>
</dbReference>
<comment type="subcellular location">
    <subcellularLocation>
        <location evidence="1">Cell membrane</location>
        <topology evidence="1">Single-pass type II membrane protein</topology>
    </subcellularLocation>
</comment>
<evidence type="ECO:0000259" key="6">
    <source>
        <dbReference type="Pfam" id="PF10502"/>
    </source>
</evidence>
<keyword evidence="8" id="KW-1185">Reference proteome</keyword>
<dbReference type="PROSITE" id="PS00501">
    <property type="entry name" value="SPASE_I_1"/>
    <property type="match status" value="1"/>
</dbReference>
<keyword evidence="4" id="KW-0472">Membrane</keyword>
<evidence type="ECO:0000256" key="4">
    <source>
        <dbReference type="ARBA" id="ARBA00023136"/>
    </source>
</evidence>
<dbReference type="PANTHER" id="PTHR12383:SF16">
    <property type="entry name" value="MITOCHONDRIAL INNER MEMBRANE PROTEASE SUBUNIT 1"/>
    <property type="match status" value="1"/>
</dbReference>
<keyword evidence="3" id="KW-0378">Hydrolase</keyword>
<proteinExistence type="inferred from homology"/>
<evidence type="ECO:0000256" key="1">
    <source>
        <dbReference type="ARBA" id="ARBA00004401"/>
    </source>
</evidence>
<accession>A0ABW7RJR3</accession>
<dbReference type="Proteomes" id="UP001610990">
    <property type="component" value="Unassembled WGS sequence"/>
</dbReference>
<dbReference type="PRINTS" id="PR00727">
    <property type="entry name" value="LEADERPTASE"/>
</dbReference>
<reference evidence="7 8" key="1">
    <citation type="submission" date="2024-10" db="EMBL/GenBank/DDBJ databases">
        <title>The Natural Products Discovery Center: Release of the First 8490 Sequenced Strains for Exploring Actinobacteria Biosynthetic Diversity.</title>
        <authorList>
            <person name="Kalkreuter E."/>
            <person name="Kautsar S.A."/>
            <person name="Yang D."/>
            <person name="Bader C.D."/>
            <person name="Teijaro C.N."/>
            <person name="Fluegel L."/>
            <person name="Davis C.M."/>
            <person name="Simpson J.R."/>
            <person name="Lauterbach L."/>
            <person name="Steele A.D."/>
            <person name="Gui C."/>
            <person name="Meng S."/>
            <person name="Li G."/>
            <person name="Viehrig K."/>
            <person name="Ye F."/>
            <person name="Su P."/>
            <person name="Kiefer A.F."/>
            <person name="Nichols A."/>
            <person name="Cepeda A.J."/>
            <person name="Yan W."/>
            <person name="Fan B."/>
            <person name="Jiang Y."/>
            <person name="Adhikari A."/>
            <person name="Zheng C.-J."/>
            <person name="Schuster L."/>
            <person name="Cowan T.M."/>
            <person name="Smanski M.J."/>
            <person name="Chevrette M.G."/>
            <person name="De Carvalho L.P.S."/>
            <person name="Shen B."/>
        </authorList>
    </citation>
    <scope>NUCLEOTIDE SEQUENCE [LARGE SCALE GENOMIC DNA]</scope>
    <source>
        <strain evidence="7 8">NPDC018013</strain>
    </source>
</reference>
<dbReference type="InterPro" id="IPR036286">
    <property type="entry name" value="LexA/Signal_pep-like_sf"/>
</dbReference>
<feature type="domain" description="Peptidase S26" evidence="6">
    <location>
        <begin position="119"/>
        <end position="159"/>
    </location>
</feature>
<protein>
    <submittedName>
        <fullName evidence="7">S26 family signal peptidase</fullName>
    </submittedName>
</protein>
<evidence type="ECO:0000256" key="3">
    <source>
        <dbReference type="ARBA" id="ARBA00022801"/>
    </source>
</evidence>
<dbReference type="InterPro" id="IPR000223">
    <property type="entry name" value="Pept_S26A_signal_pept_1"/>
</dbReference>
<dbReference type="Pfam" id="PF10502">
    <property type="entry name" value="Peptidase_S26"/>
    <property type="match status" value="2"/>
</dbReference>
<keyword evidence="2" id="KW-0645">Protease</keyword>
<dbReference type="PANTHER" id="PTHR12383">
    <property type="entry name" value="PROTEASE FAMILY S26 MITOCHONDRIAL INNER MEMBRANE PROTEASE-RELATED"/>
    <property type="match status" value="1"/>
</dbReference>
<name>A0ABW7RJR3_9ACTN</name>
<evidence type="ECO:0000313" key="8">
    <source>
        <dbReference type="Proteomes" id="UP001610990"/>
    </source>
</evidence>
<dbReference type="InterPro" id="IPR019756">
    <property type="entry name" value="Pept_S26A_signal_pept_1_Ser-AS"/>
</dbReference>